<dbReference type="InterPro" id="IPR001633">
    <property type="entry name" value="EAL_dom"/>
</dbReference>
<dbReference type="EMBL" id="JAULJQ010000009">
    <property type="protein sequence ID" value="MDO2409918.1"/>
    <property type="molecule type" value="Genomic_DNA"/>
</dbReference>
<dbReference type="CDD" id="cd01948">
    <property type="entry name" value="EAL"/>
    <property type="match status" value="1"/>
</dbReference>
<dbReference type="SUPFAM" id="SSF141868">
    <property type="entry name" value="EAL domain-like"/>
    <property type="match status" value="1"/>
</dbReference>
<evidence type="ECO:0000313" key="3">
    <source>
        <dbReference type="Proteomes" id="UP001171111"/>
    </source>
</evidence>
<reference evidence="2 3" key="1">
    <citation type="submission" date="2023-06" db="EMBL/GenBank/DDBJ databases">
        <title>Campylobacter magnum sp. nov., isolated from cecal contents of domestic pigs (Sus scrofa domesticus).</title>
        <authorList>
            <person name="Papic B."/>
            <person name="Gruntar I."/>
        </authorList>
    </citation>
    <scope>NUCLEOTIDE SEQUENCE [LARGE SCALE GENOMIC DNA]</scope>
    <source>
        <strain evidence="3">34484-21</strain>
    </source>
</reference>
<evidence type="ECO:0000313" key="2">
    <source>
        <dbReference type="EMBL" id="MDO2409918.1"/>
    </source>
</evidence>
<sequence>MFEKILTKIANYKGDFEGLSAIIKDTCEELKIAKLESFFYEQNAKEQPACVLYAKDGAKSHFAFAKKYEGEKTLVFHIHAFDESKPWTAMQKEQIQVFTMVLFTFYQKFEQQDSQKDPKTKKIEKDCLKAIKNGEFVAFYQPKVLLSNYTLFGAEALCRWQKDGKLVPPIEFIPVLEQSELICKLDFYMLECICKDIRRWLDEGKKVVKISVNLSRNNLKNENLLSDLLAIIDRHKVPHELIEIEILESSGEVSYKELEKLICGLKEHGIGAAVDDFGTGFSSLSLLKALPWNVIKIDRSLLPENSSKNSEQYRLLSHLLTMLYDMGFKCLVEGVETLEHIKILKENNCYVAQGYYFDRPLPVEQFEKRLLGIKE</sequence>
<dbReference type="PANTHER" id="PTHR33121">
    <property type="entry name" value="CYCLIC DI-GMP PHOSPHODIESTERASE PDEF"/>
    <property type="match status" value="1"/>
</dbReference>
<protein>
    <submittedName>
        <fullName evidence="2">EAL domain-containing protein</fullName>
    </submittedName>
</protein>
<feature type="domain" description="EAL" evidence="1">
    <location>
        <begin position="120"/>
        <end position="374"/>
    </location>
</feature>
<proteinExistence type="predicted"/>
<dbReference type="Gene3D" id="3.20.20.450">
    <property type="entry name" value="EAL domain"/>
    <property type="match status" value="1"/>
</dbReference>
<dbReference type="SMART" id="SM00052">
    <property type="entry name" value="EAL"/>
    <property type="match status" value="1"/>
</dbReference>
<keyword evidence="3" id="KW-1185">Reference proteome</keyword>
<name>A0ABT8TB10_9BACT</name>
<dbReference type="PROSITE" id="PS50883">
    <property type="entry name" value="EAL"/>
    <property type="match status" value="1"/>
</dbReference>
<accession>A0ABT8TB10</accession>
<dbReference type="InterPro" id="IPR035919">
    <property type="entry name" value="EAL_sf"/>
</dbReference>
<organism evidence="2 3">
    <name type="scientific">Campylobacter magnus</name>
    <dbReference type="NCBI Taxonomy" id="3026462"/>
    <lineage>
        <taxon>Bacteria</taxon>
        <taxon>Pseudomonadati</taxon>
        <taxon>Campylobacterota</taxon>
        <taxon>Epsilonproteobacteria</taxon>
        <taxon>Campylobacterales</taxon>
        <taxon>Campylobacteraceae</taxon>
        <taxon>Campylobacter</taxon>
    </lineage>
</organism>
<comment type="caution">
    <text evidence="2">The sequence shown here is derived from an EMBL/GenBank/DDBJ whole genome shotgun (WGS) entry which is preliminary data.</text>
</comment>
<dbReference type="PANTHER" id="PTHR33121:SF70">
    <property type="entry name" value="SIGNALING PROTEIN YKOW"/>
    <property type="match status" value="1"/>
</dbReference>
<evidence type="ECO:0000259" key="1">
    <source>
        <dbReference type="PROSITE" id="PS50883"/>
    </source>
</evidence>
<gene>
    <name evidence="2" type="ORF">Q2362_07405</name>
</gene>
<dbReference type="InterPro" id="IPR050706">
    <property type="entry name" value="Cyclic-di-GMP_PDE-like"/>
</dbReference>
<dbReference type="Pfam" id="PF00563">
    <property type="entry name" value="EAL"/>
    <property type="match status" value="1"/>
</dbReference>
<dbReference type="Proteomes" id="UP001171111">
    <property type="component" value="Unassembled WGS sequence"/>
</dbReference>
<dbReference type="RefSeq" id="WP_273932206.1">
    <property type="nucleotide sequence ID" value="NZ_JAQSLK010000002.1"/>
</dbReference>